<dbReference type="RefSeq" id="WP_332087103.1">
    <property type="nucleotide sequence ID" value="NZ_JARBCY010000029.1"/>
</dbReference>
<dbReference type="SUPFAM" id="SSF143100">
    <property type="entry name" value="TTHA1013/TTHA0281-like"/>
    <property type="match status" value="1"/>
</dbReference>
<dbReference type="EMBL" id="JARBCY010000029">
    <property type="protein sequence ID" value="MEF3317924.1"/>
    <property type="molecule type" value="Genomic_DNA"/>
</dbReference>
<proteinExistence type="predicted"/>
<name>A0ABU7X9H9_9FIRM</name>
<organism evidence="1 2">
    <name type="scientific">Peptoniphilus grossensis</name>
    <dbReference type="NCBI Taxonomy" id="1465756"/>
    <lineage>
        <taxon>Bacteria</taxon>
        <taxon>Bacillati</taxon>
        <taxon>Bacillota</taxon>
        <taxon>Tissierellia</taxon>
        <taxon>Tissierellales</taxon>
        <taxon>Peptoniphilaceae</taxon>
        <taxon>Peptoniphilus</taxon>
    </lineage>
</organism>
<accession>A0ABU7X9H9</accession>
<sequence>MKLLQYNKLLGSLEYDKEDKVYIGEILGIDAYCPFFGDTEEKAKEDFKKACIEYTEFCKESEKSKTQIIEVS</sequence>
<comment type="caution">
    <text evidence="1">The sequence shown here is derived from an EMBL/GenBank/DDBJ whole genome shotgun (WGS) entry which is preliminary data.</text>
</comment>
<evidence type="ECO:0008006" key="3">
    <source>
        <dbReference type="Google" id="ProtNLM"/>
    </source>
</evidence>
<protein>
    <recommendedName>
        <fullName evidence="3">HicB family protein</fullName>
    </recommendedName>
</protein>
<keyword evidence="2" id="KW-1185">Reference proteome</keyword>
<reference evidence="1 2" key="1">
    <citation type="submission" date="2022-11" db="EMBL/GenBank/DDBJ databases">
        <title>The First Case of Preauricular Fistular Abscess Caused by Peptoniphilus grossensis.</title>
        <authorList>
            <person name="Byun J.-H."/>
        </authorList>
    </citation>
    <scope>NUCLEOTIDE SEQUENCE [LARGE SCALE GENOMIC DNA]</scope>
    <source>
        <strain evidence="1 2">GYB008</strain>
    </source>
</reference>
<dbReference type="Proteomes" id="UP001328425">
    <property type="component" value="Unassembled WGS sequence"/>
</dbReference>
<evidence type="ECO:0000313" key="1">
    <source>
        <dbReference type="EMBL" id="MEF3317924.1"/>
    </source>
</evidence>
<evidence type="ECO:0000313" key="2">
    <source>
        <dbReference type="Proteomes" id="UP001328425"/>
    </source>
</evidence>
<dbReference type="InterPro" id="IPR035069">
    <property type="entry name" value="TTHA1013/TTHA0281-like"/>
</dbReference>
<gene>
    <name evidence="1" type="ORF">PV361_04315</name>
</gene>